<name>A0A2J8AI41_9CHLO</name>
<dbReference type="OrthoDB" id="537350at2759"/>
<dbReference type="AlphaFoldDB" id="A0A2J8AI41"/>
<feature type="compositionally biased region" description="Low complexity" evidence="1">
    <location>
        <begin position="69"/>
        <end position="89"/>
    </location>
</feature>
<feature type="compositionally biased region" description="Low complexity" evidence="1">
    <location>
        <begin position="117"/>
        <end position="144"/>
    </location>
</feature>
<evidence type="ECO:0000313" key="3">
    <source>
        <dbReference type="Proteomes" id="UP000236333"/>
    </source>
</evidence>
<dbReference type="EMBL" id="PGGS01000014">
    <property type="protein sequence ID" value="PNH12177.1"/>
    <property type="molecule type" value="Genomic_DNA"/>
</dbReference>
<gene>
    <name evidence="2" type="ORF">TSOC_000948</name>
</gene>
<accession>A0A2J8AI41</accession>
<comment type="caution">
    <text evidence="2">The sequence shown here is derived from an EMBL/GenBank/DDBJ whole genome shotgun (WGS) entry which is preliminary data.</text>
</comment>
<proteinExistence type="predicted"/>
<reference evidence="2 3" key="1">
    <citation type="journal article" date="2017" name="Mol. Biol. Evol.">
        <title>The 4-celled Tetrabaena socialis nuclear genome reveals the essential components for genetic control of cell number at the origin of multicellularity in the volvocine lineage.</title>
        <authorList>
            <person name="Featherston J."/>
            <person name="Arakaki Y."/>
            <person name="Hanschen E.R."/>
            <person name="Ferris P.J."/>
            <person name="Michod R.E."/>
            <person name="Olson B.J.S.C."/>
            <person name="Nozaki H."/>
            <person name="Durand P.M."/>
        </authorList>
    </citation>
    <scope>NUCLEOTIDE SEQUENCE [LARGE SCALE GENOMIC DNA]</scope>
    <source>
        <strain evidence="2 3">NIES-571</strain>
    </source>
</reference>
<keyword evidence="3" id="KW-1185">Reference proteome</keyword>
<protein>
    <submittedName>
        <fullName evidence="2">Uncharacterized protein</fullName>
    </submittedName>
</protein>
<evidence type="ECO:0000313" key="2">
    <source>
        <dbReference type="EMBL" id="PNH12177.1"/>
    </source>
</evidence>
<dbReference type="Proteomes" id="UP000236333">
    <property type="component" value="Unassembled WGS sequence"/>
</dbReference>
<evidence type="ECO:0000256" key="1">
    <source>
        <dbReference type="SAM" id="MobiDB-lite"/>
    </source>
</evidence>
<organism evidence="2 3">
    <name type="scientific">Tetrabaena socialis</name>
    <dbReference type="NCBI Taxonomy" id="47790"/>
    <lineage>
        <taxon>Eukaryota</taxon>
        <taxon>Viridiplantae</taxon>
        <taxon>Chlorophyta</taxon>
        <taxon>core chlorophytes</taxon>
        <taxon>Chlorophyceae</taxon>
        <taxon>CS clade</taxon>
        <taxon>Chlamydomonadales</taxon>
        <taxon>Tetrabaenaceae</taxon>
        <taxon>Tetrabaena</taxon>
    </lineage>
</organism>
<feature type="region of interest" description="Disordered" evidence="1">
    <location>
        <begin position="317"/>
        <end position="337"/>
    </location>
</feature>
<feature type="region of interest" description="Disordered" evidence="1">
    <location>
        <begin position="60"/>
        <end position="149"/>
    </location>
</feature>
<sequence>MEKDSRTGRDVLLCEELRETFRLCTNMEPEKLSTTVIETREPLLEGHTLLATSRWELGMPAPDARELHAAASSSSRSPASSSSSSSSSSHQPSLPMPPAPESAPHDRPLPSHSQQQPSFSGRPSSPGRPTSPGRSGSPGRSYRPWNVLADDGGGYNSEAMLTPRVGQAVQDILQFADEMQQDLAQHGAVRPPGGSAPYDAAEEEDEALRGHLEMVPREVRELVIDAFLKAARKDHRRLLEQYSADKQLYMARKPIEELRQKMLRDAGLNAPPDVKPPAMPRMRVHYPVAKLRELLRQALDANHARLRRLAVEAEALLQQQQQQHTSPHEPASGVMKP</sequence>